<proteinExistence type="inferred from homology"/>
<organism evidence="3 4">
    <name type="scientific">Dongia sedimenti</name>
    <dbReference type="NCBI Taxonomy" id="3064282"/>
    <lineage>
        <taxon>Bacteria</taxon>
        <taxon>Pseudomonadati</taxon>
        <taxon>Pseudomonadota</taxon>
        <taxon>Alphaproteobacteria</taxon>
        <taxon>Rhodospirillales</taxon>
        <taxon>Dongiaceae</taxon>
        <taxon>Dongia</taxon>
    </lineage>
</organism>
<dbReference type="Pfam" id="PF13416">
    <property type="entry name" value="SBP_bac_8"/>
    <property type="match status" value="1"/>
</dbReference>
<name>A0ABU0YS20_9PROT</name>
<accession>A0ABU0YS20</accession>
<protein>
    <submittedName>
        <fullName evidence="3">Extracellular solute-binding protein</fullName>
    </submittedName>
</protein>
<comment type="caution">
    <text evidence="3">The sequence shown here is derived from an EMBL/GenBank/DDBJ whole genome shotgun (WGS) entry which is preliminary data.</text>
</comment>
<keyword evidence="4" id="KW-1185">Reference proteome</keyword>
<dbReference type="PANTHER" id="PTHR43649">
    <property type="entry name" value="ARABINOSE-BINDING PROTEIN-RELATED"/>
    <property type="match status" value="1"/>
</dbReference>
<evidence type="ECO:0000256" key="2">
    <source>
        <dbReference type="ARBA" id="ARBA00008520"/>
    </source>
</evidence>
<evidence type="ECO:0000313" key="4">
    <source>
        <dbReference type="Proteomes" id="UP001230156"/>
    </source>
</evidence>
<evidence type="ECO:0000256" key="1">
    <source>
        <dbReference type="ARBA" id="ARBA00004418"/>
    </source>
</evidence>
<evidence type="ECO:0000313" key="3">
    <source>
        <dbReference type="EMBL" id="MDQ7249945.1"/>
    </source>
</evidence>
<comment type="similarity">
    <text evidence="2">Belongs to the bacterial solute-binding protein 1 family.</text>
</comment>
<dbReference type="EMBL" id="JAUYVI010000006">
    <property type="protein sequence ID" value="MDQ7249945.1"/>
    <property type="molecule type" value="Genomic_DNA"/>
</dbReference>
<comment type="subcellular location">
    <subcellularLocation>
        <location evidence="1">Periplasm</location>
    </subcellularLocation>
</comment>
<reference evidence="4" key="1">
    <citation type="submission" date="2023-08" db="EMBL/GenBank/DDBJ databases">
        <title>Rhodospirillaceae gen. nov., a novel taxon isolated from the Yangtze River Yuezi River estuary sludge.</title>
        <authorList>
            <person name="Ruan L."/>
        </authorList>
    </citation>
    <scope>NUCLEOTIDE SEQUENCE [LARGE SCALE GENOMIC DNA]</scope>
    <source>
        <strain evidence="4">R-7</strain>
    </source>
</reference>
<sequence>MARIKLRGMTWGHRRAIDPLLATKSLFEQQHPEIEIEWSSRPLHGFEFTPVPDLAREYDLIVLDHPFCGEIAATRCLIPVDEVIAASGGDRYVGPSLGSYTYAGACWAVPIDAACQVAVSRPDLLHALDAMPPIDWRELLALGRKASGNGLKLAIGLKGVHSLMTFFTLCANLGRPCATDPEQPLVDRDTARAALDHIRALLAYCPGESLDWNSIELHDVMVARDDLVTCPAVYCYATYAENDQRKPLRFHDLPGPNGPKGSTIGGTGLGLSALRGAGEAALAYARFAASPEVQRLFAAHHGQPARRETWTDPAIDARFGRCYSATLKTMEACWTRPRFPGYLGFQAKAGDLIEQHLRGAVDEAALLDRLQIAFEASGKR</sequence>
<dbReference type="Gene3D" id="3.40.190.10">
    <property type="entry name" value="Periplasmic binding protein-like II"/>
    <property type="match status" value="2"/>
</dbReference>
<dbReference type="RefSeq" id="WP_379958551.1">
    <property type="nucleotide sequence ID" value="NZ_JAUYVI010000006.1"/>
</dbReference>
<dbReference type="Proteomes" id="UP001230156">
    <property type="component" value="Unassembled WGS sequence"/>
</dbReference>
<gene>
    <name evidence="3" type="ORF">Q8A70_19810</name>
</gene>
<dbReference type="InterPro" id="IPR006059">
    <property type="entry name" value="SBP"/>
</dbReference>
<dbReference type="SUPFAM" id="SSF53850">
    <property type="entry name" value="Periplasmic binding protein-like II"/>
    <property type="match status" value="1"/>
</dbReference>
<dbReference type="InterPro" id="IPR050490">
    <property type="entry name" value="Bact_solute-bd_prot1"/>
</dbReference>